<dbReference type="InterPro" id="IPR050204">
    <property type="entry name" value="AraC_XylS_family_regulators"/>
</dbReference>
<keyword evidence="3" id="KW-0804">Transcription</keyword>
<dbReference type="PROSITE" id="PS01124">
    <property type="entry name" value="HTH_ARAC_FAMILY_2"/>
    <property type="match status" value="1"/>
</dbReference>
<dbReference type="SMART" id="SM00342">
    <property type="entry name" value="HTH_ARAC"/>
    <property type="match status" value="1"/>
</dbReference>
<dbReference type="Pfam" id="PF12833">
    <property type="entry name" value="HTH_18"/>
    <property type="match status" value="1"/>
</dbReference>
<name>A0A4R7D2P1_9SPHI</name>
<organism evidence="5 6">
    <name type="scientific">Sphingobacterium paludis</name>
    <dbReference type="NCBI Taxonomy" id="1476465"/>
    <lineage>
        <taxon>Bacteria</taxon>
        <taxon>Pseudomonadati</taxon>
        <taxon>Bacteroidota</taxon>
        <taxon>Sphingobacteriia</taxon>
        <taxon>Sphingobacteriales</taxon>
        <taxon>Sphingobacteriaceae</taxon>
        <taxon>Sphingobacterium</taxon>
    </lineage>
</organism>
<evidence type="ECO:0000313" key="5">
    <source>
        <dbReference type="EMBL" id="TDS14687.1"/>
    </source>
</evidence>
<dbReference type="PANTHER" id="PTHR46796">
    <property type="entry name" value="HTH-TYPE TRANSCRIPTIONAL ACTIVATOR RHAS-RELATED"/>
    <property type="match status" value="1"/>
</dbReference>
<dbReference type="InterPro" id="IPR003313">
    <property type="entry name" value="AraC-bd"/>
</dbReference>
<accession>A0A4R7D2P1</accession>
<dbReference type="PROSITE" id="PS00041">
    <property type="entry name" value="HTH_ARAC_FAMILY_1"/>
    <property type="match status" value="1"/>
</dbReference>
<dbReference type="InterPro" id="IPR018062">
    <property type="entry name" value="HTH_AraC-typ_CS"/>
</dbReference>
<reference evidence="5 6" key="1">
    <citation type="submission" date="2019-03" db="EMBL/GenBank/DDBJ databases">
        <title>Genomic Encyclopedia of Type Strains, Phase III (KMG-III): the genomes of soil and plant-associated and newly described type strains.</title>
        <authorList>
            <person name="Whitman W."/>
        </authorList>
    </citation>
    <scope>NUCLEOTIDE SEQUENCE [LARGE SCALE GENOMIC DNA]</scope>
    <source>
        <strain evidence="5 6">CGMCC 1.12801</strain>
    </source>
</reference>
<dbReference type="PANTHER" id="PTHR46796:SF2">
    <property type="entry name" value="TRANSCRIPTIONAL REGULATORY PROTEIN"/>
    <property type="match status" value="1"/>
</dbReference>
<dbReference type="Pfam" id="PF02311">
    <property type="entry name" value="AraC_binding"/>
    <property type="match status" value="1"/>
</dbReference>
<evidence type="ECO:0000313" key="6">
    <source>
        <dbReference type="Proteomes" id="UP000294752"/>
    </source>
</evidence>
<dbReference type="SUPFAM" id="SSF46689">
    <property type="entry name" value="Homeodomain-like"/>
    <property type="match status" value="2"/>
</dbReference>
<evidence type="ECO:0000256" key="3">
    <source>
        <dbReference type="ARBA" id="ARBA00023163"/>
    </source>
</evidence>
<dbReference type="GO" id="GO:0043565">
    <property type="term" value="F:sequence-specific DNA binding"/>
    <property type="evidence" value="ECO:0007669"/>
    <property type="project" value="InterPro"/>
</dbReference>
<sequence length="252" mass="28835">MLDGMEILYAQHHRLDFPDHTHDTFNIALILNQTFSVKLPGKVLRAPIGNLCITNPQEVHATPCEQIMGNTFTTFYVAPDVLKSMNGEADVFFEEKVIYDEALFLEFLSLSRKPSDTAAQYERRMLNCLAVLVQKYAVPSTFKSSDLRLFHEFLDEHRQQSFSLADTAKKFGMDSFKFLRLFKQETGLTPNRYVIQKRIEAAKDLLLHADDLLEVAVSTGFYDVPHLTREFKKIVGVSPGVYRNSAFNIVQF</sequence>
<evidence type="ECO:0000256" key="1">
    <source>
        <dbReference type="ARBA" id="ARBA00023015"/>
    </source>
</evidence>
<keyword evidence="1" id="KW-0805">Transcription regulation</keyword>
<dbReference type="EMBL" id="SNZV01000003">
    <property type="protein sequence ID" value="TDS14687.1"/>
    <property type="molecule type" value="Genomic_DNA"/>
</dbReference>
<dbReference type="InterPro" id="IPR009057">
    <property type="entry name" value="Homeodomain-like_sf"/>
</dbReference>
<proteinExistence type="predicted"/>
<dbReference type="Gene3D" id="1.10.10.60">
    <property type="entry name" value="Homeodomain-like"/>
    <property type="match status" value="2"/>
</dbReference>
<feature type="domain" description="HTH araC/xylS-type" evidence="4">
    <location>
        <begin position="148"/>
        <end position="245"/>
    </location>
</feature>
<dbReference type="GO" id="GO:0003700">
    <property type="term" value="F:DNA-binding transcription factor activity"/>
    <property type="evidence" value="ECO:0007669"/>
    <property type="project" value="InterPro"/>
</dbReference>
<gene>
    <name evidence="5" type="ORF">B0I21_103182</name>
</gene>
<dbReference type="Proteomes" id="UP000294752">
    <property type="component" value="Unassembled WGS sequence"/>
</dbReference>
<dbReference type="AlphaFoldDB" id="A0A4R7D2P1"/>
<evidence type="ECO:0000256" key="2">
    <source>
        <dbReference type="ARBA" id="ARBA00023125"/>
    </source>
</evidence>
<evidence type="ECO:0000259" key="4">
    <source>
        <dbReference type="PROSITE" id="PS01124"/>
    </source>
</evidence>
<keyword evidence="6" id="KW-1185">Reference proteome</keyword>
<keyword evidence="2" id="KW-0238">DNA-binding</keyword>
<comment type="caution">
    <text evidence="5">The sequence shown here is derived from an EMBL/GenBank/DDBJ whole genome shotgun (WGS) entry which is preliminary data.</text>
</comment>
<dbReference type="InterPro" id="IPR018060">
    <property type="entry name" value="HTH_AraC"/>
</dbReference>
<protein>
    <submittedName>
        <fullName evidence="5">AraC family transcriptional regulator</fullName>
    </submittedName>
</protein>